<dbReference type="PANTHER" id="PTHR37825:SF1">
    <property type="entry name" value="TRNA(MET) CYTIDINE ACETATE LIGASE"/>
    <property type="match status" value="1"/>
</dbReference>
<evidence type="ECO:0000256" key="1">
    <source>
        <dbReference type="ARBA" id="ARBA00022694"/>
    </source>
</evidence>
<dbReference type="NCBIfam" id="NF010191">
    <property type="entry name" value="PRK13670.1"/>
    <property type="match status" value="1"/>
</dbReference>
<keyword evidence="2" id="KW-0963">Cytoplasm</keyword>
<feature type="binding site" evidence="2">
    <location>
        <position position="102"/>
    </location>
    <ligand>
        <name>ATP</name>
        <dbReference type="ChEBI" id="CHEBI:30616"/>
    </ligand>
</feature>
<keyword evidence="4" id="KW-1185">Reference proteome</keyword>
<dbReference type="GO" id="GO:0006400">
    <property type="term" value="P:tRNA modification"/>
    <property type="evidence" value="ECO:0007669"/>
    <property type="project" value="UniProtKB-UniRule"/>
</dbReference>
<dbReference type="GO" id="GO:0000049">
    <property type="term" value="F:tRNA binding"/>
    <property type="evidence" value="ECO:0007669"/>
    <property type="project" value="UniProtKB-KW"/>
</dbReference>
<dbReference type="InterPro" id="IPR008513">
    <property type="entry name" value="tRNA(Met)_cyd_acetate_ligase"/>
</dbReference>
<dbReference type="HAMAP" id="MF_01539">
    <property type="entry name" value="TmcAL"/>
    <property type="match status" value="1"/>
</dbReference>
<reference evidence="3 4" key="1">
    <citation type="submission" date="2009-01" db="EMBL/GenBank/DDBJ databases">
        <title>Complete sequence of Clostridium cellulolyticum H10.</title>
        <authorList>
            <consortium name="US DOE Joint Genome Institute"/>
            <person name="Lucas S."/>
            <person name="Copeland A."/>
            <person name="Lapidus A."/>
            <person name="Glavina del Rio T."/>
            <person name="Dalin E."/>
            <person name="Tice H."/>
            <person name="Bruce D."/>
            <person name="Goodwin L."/>
            <person name="Pitluck S."/>
            <person name="Chertkov O."/>
            <person name="Saunders E."/>
            <person name="Brettin T."/>
            <person name="Detter J.C."/>
            <person name="Han C."/>
            <person name="Larimer F."/>
            <person name="Land M."/>
            <person name="Hauser L."/>
            <person name="Kyrpides N."/>
            <person name="Ivanova N."/>
            <person name="Zhou J."/>
            <person name="Richardson P."/>
        </authorList>
    </citation>
    <scope>NUCLEOTIDE SEQUENCE [LARGE SCALE GENOMIC DNA]</scope>
    <source>
        <strain evidence="4">ATCC 35319 / DSM 5812 / JCM 6584 / H10</strain>
    </source>
</reference>
<feature type="binding site" evidence="2">
    <location>
        <begin position="194"/>
        <end position="195"/>
    </location>
    <ligand>
        <name>ATP</name>
        <dbReference type="ChEBI" id="CHEBI:30616"/>
    </ligand>
</feature>
<accession>B8I2X9</accession>
<dbReference type="PANTHER" id="PTHR37825">
    <property type="entry name" value="TRNA(MET) CYTIDINE ACETATE LIGASE"/>
    <property type="match status" value="1"/>
</dbReference>
<dbReference type="OrthoDB" id="9769796at2"/>
<evidence type="ECO:0000313" key="4">
    <source>
        <dbReference type="Proteomes" id="UP000001349"/>
    </source>
</evidence>
<dbReference type="SUPFAM" id="SSF52374">
    <property type="entry name" value="Nucleotidylyl transferase"/>
    <property type="match status" value="1"/>
</dbReference>
<dbReference type="InterPro" id="IPR014729">
    <property type="entry name" value="Rossmann-like_a/b/a_fold"/>
</dbReference>
<keyword evidence="2" id="KW-0067">ATP-binding</keyword>
<evidence type="ECO:0000256" key="2">
    <source>
        <dbReference type="HAMAP-Rule" id="MF_01539"/>
    </source>
</evidence>
<evidence type="ECO:0000313" key="3">
    <source>
        <dbReference type="EMBL" id="ACL76122.1"/>
    </source>
</evidence>
<proteinExistence type="inferred from homology"/>
<comment type="function">
    <text evidence="2">Catalyzes the formation of N(4)-acetylcytidine (ac(4)C) at the wobble position of elongator tRNA(Met), using acetate and ATP as substrates. First activates an acetate ion to form acetyladenylate (Ac-AMP) and then transfers the acetyl group to tRNA to form ac(4)C34.</text>
</comment>
<dbReference type="RefSeq" id="WP_015925237.1">
    <property type="nucleotide sequence ID" value="NC_011898.1"/>
</dbReference>
<gene>
    <name evidence="2" type="primary">tmcAL</name>
    <name evidence="3" type="ordered locus">Ccel_1771</name>
</gene>
<keyword evidence="2" id="KW-0547">Nucleotide-binding</keyword>
<dbReference type="EC" id="6.3.4.-" evidence="2"/>
<dbReference type="Gene3D" id="3.40.50.620">
    <property type="entry name" value="HUPs"/>
    <property type="match status" value="1"/>
</dbReference>
<comment type="similarity">
    <text evidence="2">Belongs to the TmcAL family.</text>
</comment>
<sequence length="416" mass="46309">MKVLGIVAEYNPFHNGHMYHIEESKKLTGCDAVVCVMSGNFIQRGEPAIINKFARTEIALGNGVDLIIELPVPFAVSSAEFFSYGAVSILNNIGIVDCISFGSESGDIISLQKIAEILVSEPQSYKAELKKQLSAGLSFPVCRQRALDKYLKIQNDSNESLSSLLETSNNILALEYLKALSRLNSPIQPYTVKRISNCYNTPQLTGSISSATAIRNSIYKSEIDVSRQALPTLAQQIMDREFSLGRGPNSLYSFEDIILAFLRHATPQELEKIQDVSEGLEYRIKNAADNSGSFDDLLANICTKRYPKTRIQRILISLLAGMKRFDMEQFMACGGPQYARILGFNEIGRQLLSLMKKKSSIPVITKASHYKTSDDSPILRMLEIEARATDTYVLAYKNPAFKKAGQEFTQNIIICR</sequence>
<dbReference type="GO" id="GO:0005524">
    <property type="term" value="F:ATP binding"/>
    <property type="evidence" value="ECO:0007669"/>
    <property type="project" value="UniProtKB-KW"/>
</dbReference>
<dbReference type="Proteomes" id="UP000001349">
    <property type="component" value="Chromosome"/>
</dbReference>
<keyword evidence="1 2" id="KW-0819">tRNA processing</keyword>
<comment type="subcellular location">
    <subcellularLocation>
        <location evidence="2">Cytoplasm</location>
    </subcellularLocation>
</comment>
<keyword evidence="2" id="KW-0436">Ligase</keyword>
<dbReference type="EMBL" id="CP001348">
    <property type="protein sequence ID" value="ACL76122.1"/>
    <property type="molecule type" value="Genomic_DNA"/>
</dbReference>
<keyword evidence="2" id="KW-0820">tRNA-binding</keyword>
<dbReference type="STRING" id="394503.Ccel_1771"/>
<name>B8I2X9_RUMCH</name>
<dbReference type="HOGENOM" id="CLU_038915_0_1_9"/>
<dbReference type="GO" id="GO:0005737">
    <property type="term" value="C:cytoplasm"/>
    <property type="evidence" value="ECO:0007669"/>
    <property type="project" value="UniProtKB-SubCell"/>
</dbReference>
<comment type="catalytic activity">
    <reaction evidence="2">
        <text>cytidine(34) in elongator tRNA(Met) + acetate + ATP = N(4)-acetylcytidine(34) in elongator tRNA(Met) + AMP + diphosphate</text>
        <dbReference type="Rhea" id="RHEA:58144"/>
        <dbReference type="Rhea" id="RHEA-COMP:10693"/>
        <dbReference type="Rhea" id="RHEA-COMP:10694"/>
        <dbReference type="ChEBI" id="CHEBI:30089"/>
        <dbReference type="ChEBI" id="CHEBI:30616"/>
        <dbReference type="ChEBI" id="CHEBI:33019"/>
        <dbReference type="ChEBI" id="CHEBI:74900"/>
        <dbReference type="ChEBI" id="CHEBI:82748"/>
        <dbReference type="ChEBI" id="CHEBI:456215"/>
    </reaction>
</comment>
<feature type="binding site" evidence="2">
    <location>
        <begin position="7"/>
        <end position="20"/>
    </location>
    <ligand>
        <name>ATP</name>
        <dbReference type="ChEBI" id="CHEBI:30616"/>
    </ligand>
</feature>
<protein>
    <recommendedName>
        <fullName evidence="2">tRNA(Met) cytidine acetate ligase</fullName>
        <ecNumber evidence="2">6.3.4.-</ecNumber>
    </recommendedName>
</protein>
<dbReference type="KEGG" id="cce:Ccel_1771"/>
<dbReference type="eggNOG" id="COG1323">
    <property type="taxonomic scope" value="Bacteria"/>
</dbReference>
<dbReference type="Pfam" id="PF05636">
    <property type="entry name" value="HIGH_NTase1"/>
    <property type="match status" value="1"/>
</dbReference>
<dbReference type="AlphaFoldDB" id="B8I2X9"/>
<dbReference type="GO" id="GO:0016879">
    <property type="term" value="F:ligase activity, forming carbon-nitrogen bonds"/>
    <property type="evidence" value="ECO:0007669"/>
    <property type="project" value="UniProtKB-UniRule"/>
</dbReference>
<keyword evidence="2" id="KW-0694">RNA-binding</keyword>
<organism evidence="3 4">
    <name type="scientific">Ruminiclostridium cellulolyticum (strain ATCC 35319 / DSM 5812 / JCM 6584 / H10)</name>
    <name type="common">Clostridium cellulolyticum</name>
    <dbReference type="NCBI Taxonomy" id="394503"/>
    <lineage>
        <taxon>Bacteria</taxon>
        <taxon>Bacillati</taxon>
        <taxon>Bacillota</taxon>
        <taxon>Clostridia</taxon>
        <taxon>Eubacteriales</taxon>
        <taxon>Oscillospiraceae</taxon>
        <taxon>Ruminiclostridium</taxon>
    </lineage>
</organism>
<feature type="binding site" evidence="2">
    <location>
        <position position="169"/>
    </location>
    <ligand>
        <name>ATP</name>
        <dbReference type="ChEBI" id="CHEBI:30616"/>
    </ligand>
</feature>